<evidence type="ECO:0000313" key="1">
    <source>
        <dbReference type="EMBL" id="RBP58430.1"/>
    </source>
</evidence>
<proteinExistence type="predicted"/>
<accession>A0A366I089</accession>
<dbReference type="EMBL" id="QNRY01000050">
    <property type="protein sequence ID" value="RBP58430.1"/>
    <property type="molecule type" value="Genomic_DNA"/>
</dbReference>
<reference evidence="1 2" key="1">
    <citation type="submission" date="2018-06" db="EMBL/GenBank/DDBJ databases">
        <title>Genomic Encyclopedia of Type Strains, Phase IV (KMG-IV): sequencing the most valuable type-strain genomes for metagenomic binning, comparative biology and taxonomic classification.</title>
        <authorList>
            <person name="Goeker M."/>
        </authorList>
    </citation>
    <scope>NUCLEOTIDE SEQUENCE [LARGE SCALE GENOMIC DNA]</scope>
    <source>
        <strain evidence="1 2">DSM 30166</strain>
    </source>
</reference>
<gene>
    <name evidence="1" type="ORF">DES54_15026</name>
</gene>
<dbReference type="Proteomes" id="UP000253046">
    <property type="component" value="Unassembled WGS sequence"/>
</dbReference>
<dbReference type="GO" id="GO:0016491">
    <property type="term" value="F:oxidoreductase activity"/>
    <property type="evidence" value="ECO:0007669"/>
    <property type="project" value="InterPro"/>
</dbReference>
<organism evidence="1 2">
    <name type="scientific">Brenneria salicis ATCC 15712 = DSM 30166</name>
    <dbReference type="NCBI Taxonomy" id="714314"/>
    <lineage>
        <taxon>Bacteria</taxon>
        <taxon>Pseudomonadati</taxon>
        <taxon>Pseudomonadota</taxon>
        <taxon>Gammaproteobacteria</taxon>
        <taxon>Enterobacterales</taxon>
        <taxon>Pectobacteriaceae</taxon>
        <taxon>Brenneria</taxon>
    </lineage>
</organism>
<dbReference type="InterPro" id="IPR036111">
    <property type="entry name" value="Mal/L-sulfo/L-lacto_DH-like_sf"/>
</dbReference>
<keyword evidence="2" id="KW-1185">Reference proteome</keyword>
<evidence type="ECO:0000313" key="2">
    <source>
        <dbReference type="Proteomes" id="UP000253046"/>
    </source>
</evidence>
<dbReference type="SUPFAM" id="SSF89733">
    <property type="entry name" value="L-sulfolactate dehydrogenase-like"/>
    <property type="match status" value="1"/>
</dbReference>
<comment type="caution">
    <text evidence="1">The sequence shown here is derived from an EMBL/GenBank/DDBJ whole genome shotgun (WGS) entry which is preliminary data.</text>
</comment>
<dbReference type="AlphaFoldDB" id="A0A366I089"/>
<evidence type="ECO:0008006" key="3">
    <source>
        <dbReference type="Google" id="ProtNLM"/>
    </source>
</evidence>
<protein>
    <recommendedName>
        <fullName evidence="3">Malate/lactate dehydrogenase-like protein</fullName>
    </recommendedName>
</protein>
<name>A0A366I089_9GAMM</name>
<sequence length="71" mass="8088">MTWLQQEYDAMFDYDRTSHAPAPEQPILIAGESEIRSKARREAEGIELSYQEWQKIVEAGVSLGMSPQAFV</sequence>